<evidence type="ECO:0000256" key="2">
    <source>
        <dbReference type="ARBA" id="ARBA00023118"/>
    </source>
</evidence>
<dbReference type="RefSeq" id="WP_106064112.1">
    <property type="nucleotide sequence ID" value="NZ_PVXO01000054.1"/>
</dbReference>
<keyword evidence="2" id="KW-0051">Antiviral defense</keyword>
<dbReference type="GO" id="GO:0000166">
    <property type="term" value="F:nucleotide binding"/>
    <property type="evidence" value="ECO:0007669"/>
    <property type="project" value="UniProtKB-KW"/>
</dbReference>
<dbReference type="Gene3D" id="3.30.70.270">
    <property type="match status" value="1"/>
</dbReference>
<evidence type="ECO:0000259" key="3">
    <source>
        <dbReference type="Pfam" id="PF12469"/>
    </source>
</evidence>
<proteinExistence type="predicted"/>
<dbReference type="GO" id="GO:0051607">
    <property type="term" value="P:defense response to virus"/>
    <property type="evidence" value="ECO:0007669"/>
    <property type="project" value="UniProtKB-KW"/>
</dbReference>
<dbReference type="Pfam" id="PF22335">
    <property type="entry name" value="Cas10-Cmr2_palm2"/>
    <property type="match status" value="1"/>
</dbReference>
<organism evidence="5 6">
    <name type="scientific">Clostridium liquoris</name>
    <dbReference type="NCBI Taxonomy" id="1289519"/>
    <lineage>
        <taxon>Bacteria</taxon>
        <taxon>Bacillati</taxon>
        <taxon>Bacillota</taxon>
        <taxon>Clostridia</taxon>
        <taxon>Eubacteriales</taxon>
        <taxon>Clostridiaceae</taxon>
        <taxon>Clostridium</taxon>
    </lineage>
</organism>
<dbReference type="Proteomes" id="UP000239706">
    <property type="component" value="Unassembled WGS sequence"/>
</dbReference>
<feature type="domain" description="Cas10/Cmr2 second palm" evidence="4">
    <location>
        <begin position="255"/>
        <end position="405"/>
    </location>
</feature>
<evidence type="ECO:0000259" key="4">
    <source>
        <dbReference type="Pfam" id="PF22335"/>
    </source>
</evidence>
<dbReference type="EMBL" id="PVXO01000054">
    <property type="protein sequence ID" value="PRR77937.1"/>
    <property type="molecule type" value="Genomic_DNA"/>
</dbReference>
<dbReference type="OrthoDB" id="9758700at2"/>
<evidence type="ECO:0000313" key="6">
    <source>
        <dbReference type="Proteomes" id="UP000239706"/>
    </source>
</evidence>
<dbReference type="InterPro" id="IPR043128">
    <property type="entry name" value="Rev_trsase/Diguanyl_cyclase"/>
</dbReference>
<keyword evidence="1" id="KW-0547">Nucleotide-binding</keyword>
<protein>
    <submittedName>
        <fullName evidence="5">CRISPR-associated protein</fullName>
    </submittedName>
</protein>
<keyword evidence="6" id="KW-1185">Reference proteome</keyword>
<sequence>MSESKKSYIGLTIGPIIETISNAKETGELWASSYLFSYIMKNIIGKLLEQDNKLKDKFIVPYVYNEKIFKFPQEVGLFHDRFIFESKDGDFDLVKKSVEQVKGDIINEIQKYEKNSPYEIIEENIDDFLKIYYLEVELDIYNKKDDNNIIFKVNKCLDALELREKLLNGKGMKNNYLLDTLNNKNLKEESFKKHFLSKDAYGEKGKDEEYPCLFKIALGKTYKKDFPNDDDEIKNRLKSDIEAGLQKELIKANEYIAFVQVDGDFMGKVIQGFEINENKEDIYEDYKDFSKKLLEYSKDSNEIIKKYGGFTVYAGGDDLLFIAPIINEKCKVKFQNKNFDNNIFGVIDCLSKVFEDKFQNEKFKEKPSTSFGVAMVHYKFPLYYALDEARELLFSKAKSYRFKNKEKDAIAFKVIKSSGQSFETVVGKSSKSYEEFKALFNSVNRNVDKTKETRNYLKAIHFKLVRDKVILNEIGKDKDLLKNYFDNNFNEKIHKTESIKIYIENLISFIHEIYDEMKDEAKKDECINQIYSYLRFIRFMDEDIKLDDETKKEKGERNE</sequence>
<dbReference type="Gene3D" id="3.30.70.2220">
    <property type="entry name" value="CRISPR-Cas system, Cmr2 subunit, D1 domain, cysteine cluster"/>
    <property type="match status" value="1"/>
</dbReference>
<evidence type="ECO:0000313" key="5">
    <source>
        <dbReference type="EMBL" id="PRR77937.1"/>
    </source>
</evidence>
<dbReference type="InterPro" id="IPR054767">
    <property type="entry name" value="Cas10-Cmr2_palm2"/>
</dbReference>
<feature type="domain" description="CRISPR-associated protein Cmr2 N-terminal" evidence="3">
    <location>
        <begin position="8"/>
        <end position="109"/>
    </location>
</feature>
<dbReference type="AlphaFoldDB" id="A0A2T0B2F0"/>
<gene>
    <name evidence="5" type="ORF">CLLI_20320</name>
</gene>
<name>A0A2T0B2F0_9CLOT</name>
<accession>A0A2T0B2F0</accession>
<comment type="caution">
    <text evidence="5">The sequence shown here is derived from an EMBL/GenBank/DDBJ whole genome shotgun (WGS) entry which is preliminary data.</text>
</comment>
<dbReference type="Pfam" id="PF12469">
    <property type="entry name" value="Cmr2_N"/>
    <property type="match status" value="1"/>
</dbReference>
<evidence type="ECO:0000256" key="1">
    <source>
        <dbReference type="ARBA" id="ARBA00022741"/>
    </source>
</evidence>
<dbReference type="InterPro" id="IPR024615">
    <property type="entry name" value="CRISPR-assoc_Cmr2_N"/>
</dbReference>
<reference evidence="5 6" key="1">
    <citation type="submission" date="2018-03" db="EMBL/GenBank/DDBJ databases">
        <title>Genome sequence of Clostridium liquoris DSM 100320.</title>
        <authorList>
            <person name="Poehlein A."/>
            <person name="Daniel R."/>
        </authorList>
    </citation>
    <scope>NUCLEOTIDE SEQUENCE [LARGE SCALE GENOMIC DNA]</scope>
    <source>
        <strain evidence="5 6">DSM 100320</strain>
    </source>
</reference>
<dbReference type="InterPro" id="IPR038242">
    <property type="entry name" value="Cmr2_N"/>
</dbReference>